<organism evidence="1 2">
    <name type="scientific">Elysia marginata</name>
    <dbReference type="NCBI Taxonomy" id="1093978"/>
    <lineage>
        <taxon>Eukaryota</taxon>
        <taxon>Metazoa</taxon>
        <taxon>Spiralia</taxon>
        <taxon>Lophotrochozoa</taxon>
        <taxon>Mollusca</taxon>
        <taxon>Gastropoda</taxon>
        <taxon>Heterobranchia</taxon>
        <taxon>Euthyneura</taxon>
        <taxon>Panpulmonata</taxon>
        <taxon>Sacoglossa</taxon>
        <taxon>Placobranchoidea</taxon>
        <taxon>Plakobranchidae</taxon>
        <taxon>Elysia</taxon>
    </lineage>
</organism>
<name>A0AAV4EEZ8_9GAST</name>
<evidence type="ECO:0000313" key="1">
    <source>
        <dbReference type="EMBL" id="GFR59260.1"/>
    </source>
</evidence>
<sequence>MQLLSKVGHLVKRLNLRTQFKDGVPSNEYWRPLKKRYPQVTIRAPEACASNRLRMLNEVTVERYFGDLGRLLDLLGLKDKPSQIWNCDETGLQFTHNPSRVIAKKGSRTLHARTSNSKENVTVLACINASGSAMPPMCVVKGKTVKSVQGFAIHDAPKDTAWRFQESA</sequence>
<dbReference type="AlphaFoldDB" id="A0AAV4EEZ8"/>
<evidence type="ECO:0000313" key="2">
    <source>
        <dbReference type="Proteomes" id="UP000762676"/>
    </source>
</evidence>
<protein>
    <submittedName>
        <fullName evidence="1">Jerky protein</fullName>
    </submittedName>
</protein>
<accession>A0AAV4EEZ8</accession>
<dbReference type="EMBL" id="BMAT01000080">
    <property type="protein sequence ID" value="GFR59260.1"/>
    <property type="molecule type" value="Genomic_DNA"/>
</dbReference>
<dbReference type="Proteomes" id="UP000762676">
    <property type="component" value="Unassembled WGS sequence"/>
</dbReference>
<comment type="caution">
    <text evidence="1">The sequence shown here is derived from an EMBL/GenBank/DDBJ whole genome shotgun (WGS) entry which is preliminary data.</text>
</comment>
<gene>
    <name evidence="1" type="ORF">ElyMa_000050700</name>
</gene>
<reference evidence="1 2" key="1">
    <citation type="journal article" date="2021" name="Elife">
        <title>Chloroplast acquisition without the gene transfer in kleptoplastic sea slugs, Plakobranchus ocellatus.</title>
        <authorList>
            <person name="Maeda T."/>
            <person name="Takahashi S."/>
            <person name="Yoshida T."/>
            <person name="Shimamura S."/>
            <person name="Takaki Y."/>
            <person name="Nagai Y."/>
            <person name="Toyoda A."/>
            <person name="Suzuki Y."/>
            <person name="Arimoto A."/>
            <person name="Ishii H."/>
            <person name="Satoh N."/>
            <person name="Nishiyama T."/>
            <person name="Hasebe M."/>
            <person name="Maruyama T."/>
            <person name="Minagawa J."/>
            <person name="Obokata J."/>
            <person name="Shigenobu S."/>
        </authorList>
    </citation>
    <scope>NUCLEOTIDE SEQUENCE [LARGE SCALE GENOMIC DNA]</scope>
</reference>
<proteinExistence type="predicted"/>
<keyword evidence="2" id="KW-1185">Reference proteome</keyword>